<dbReference type="RefSeq" id="WP_130540285.1">
    <property type="nucleotide sequence ID" value="NZ_CP042431.1"/>
</dbReference>
<organism evidence="1 2">
    <name type="scientific">Pseudobacter ginsenosidimutans</name>
    <dbReference type="NCBI Taxonomy" id="661488"/>
    <lineage>
        <taxon>Bacteria</taxon>
        <taxon>Pseudomonadati</taxon>
        <taxon>Bacteroidota</taxon>
        <taxon>Chitinophagia</taxon>
        <taxon>Chitinophagales</taxon>
        <taxon>Chitinophagaceae</taxon>
        <taxon>Pseudobacter</taxon>
    </lineage>
</organism>
<dbReference type="Proteomes" id="UP000293874">
    <property type="component" value="Unassembled WGS sequence"/>
</dbReference>
<dbReference type="OrthoDB" id="9801870at2"/>
<keyword evidence="2" id="KW-1185">Reference proteome</keyword>
<protein>
    <submittedName>
        <fullName evidence="1">Uncharacterized protein (DUF1810 family)</fullName>
    </submittedName>
</protein>
<name>A0A4Q7N4L2_9BACT</name>
<accession>A0A4Q7N4L2</accession>
<dbReference type="InterPro" id="IPR014937">
    <property type="entry name" value="DUF1810"/>
</dbReference>
<evidence type="ECO:0000313" key="1">
    <source>
        <dbReference type="EMBL" id="RZS75953.1"/>
    </source>
</evidence>
<dbReference type="PIRSF" id="PIRSF008546">
    <property type="entry name" value="UCP008546"/>
    <property type="match status" value="1"/>
</dbReference>
<dbReference type="EMBL" id="SGXA01000001">
    <property type="protein sequence ID" value="RZS75953.1"/>
    <property type="molecule type" value="Genomic_DNA"/>
</dbReference>
<proteinExistence type="predicted"/>
<dbReference type="Gene3D" id="1.25.40.380">
    <property type="entry name" value="Protein of unknown function DUF1810"/>
    <property type="match status" value="1"/>
</dbReference>
<dbReference type="AlphaFoldDB" id="A0A4Q7N4L2"/>
<gene>
    <name evidence="1" type="ORF">EV199_1829</name>
</gene>
<dbReference type="Pfam" id="PF08837">
    <property type="entry name" value="DUF1810"/>
    <property type="match status" value="1"/>
</dbReference>
<comment type="caution">
    <text evidence="1">The sequence shown here is derived from an EMBL/GenBank/DDBJ whole genome shotgun (WGS) entry which is preliminary data.</text>
</comment>
<reference evidence="1 2" key="1">
    <citation type="submission" date="2019-02" db="EMBL/GenBank/DDBJ databases">
        <title>Genomic Encyclopedia of Type Strains, Phase IV (KMG-IV): sequencing the most valuable type-strain genomes for metagenomic binning, comparative biology and taxonomic classification.</title>
        <authorList>
            <person name="Goeker M."/>
        </authorList>
    </citation>
    <scope>NUCLEOTIDE SEQUENCE [LARGE SCALE GENOMIC DNA]</scope>
    <source>
        <strain evidence="1 2">DSM 18116</strain>
    </source>
</reference>
<sequence>MTYKNNLTRFLKAQEGVYDIALTEIRNGKKSSRWMWFIFPQIYGLGSSETSNHYAIRNMSEAREYLDHEILGPRLTGISNALLKLPGSNPIDIFGSIDSMKLQSSMTLFSLLAHNIPVFEQVLNKYFDGVKDEKTVELLNIDIE</sequence>
<dbReference type="SUPFAM" id="SSF140736">
    <property type="entry name" value="Rv1873-like"/>
    <property type="match status" value="1"/>
</dbReference>
<dbReference type="InterPro" id="IPR036287">
    <property type="entry name" value="Rv1873-like_sf"/>
</dbReference>
<evidence type="ECO:0000313" key="2">
    <source>
        <dbReference type="Proteomes" id="UP000293874"/>
    </source>
</evidence>